<dbReference type="KEGG" id="eao:BD94_1320"/>
<dbReference type="STRING" id="1338011.BD94_1320"/>
<dbReference type="RefSeq" id="WP_009085280.1">
    <property type="nucleotide sequence ID" value="NZ_CP007547.1"/>
</dbReference>
<sequence length="66" mass="7671">MIKKNELKRSFHKMDYLPPRIEVEFLEIEQGIAAGSATTIPPNMGGKVNQEWETIPDETHEVEWPY</sequence>
<dbReference type="EMBL" id="CP007547">
    <property type="protein sequence ID" value="AIL45095.1"/>
    <property type="molecule type" value="Genomic_DNA"/>
</dbReference>
<dbReference type="GeneID" id="56686363"/>
<proteinExistence type="predicted"/>
<dbReference type="HOGENOM" id="CLU_201068_2_0_10"/>
<evidence type="ECO:0000313" key="1">
    <source>
        <dbReference type="EMBL" id="AIL45095.1"/>
    </source>
</evidence>
<name>A0A077EHT7_9FLAO</name>
<evidence type="ECO:0000313" key="2">
    <source>
        <dbReference type="Proteomes" id="UP000028933"/>
    </source>
</evidence>
<dbReference type="AlphaFoldDB" id="A0A077EHT7"/>
<accession>A0A077EHT7</accession>
<reference evidence="1 2" key="1">
    <citation type="journal article" date="2013" name="Lancet">
        <title>First case of E anophelis outbreak in an intensive-care unit.</title>
        <authorList>
            <person name="Teo J."/>
            <person name="Tan S.Y."/>
            <person name="Tay M."/>
            <person name="Ding Y."/>
            <person name="Kjelleberg S."/>
            <person name="Givskov M."/>
            <person name="Lin R.T."/>
            <person name="Yang L."/>
        </authorList>
    </citation>
    <scope>NUCLEOTIDE SEQUENCE [LARGE SCALE GENOMIC DNA]</scope>
    <source>
        <strain evidence="1 2">NUHP1</strain>
    </source>
</reference>
<organism evidence="1 2">
    <name type="scientific">Elizabethkingia anophelis NUHP1</name>
    <dbReference type="NCBI Taxonomy" id="1338011"/>
    <lineage>
        <taxon>Bacteria</taxon>
        <taxon>Pseudomonadati</taxon>
        <taxon>Bacteroidota</taxon>
        <taxon>Flavobacteriia</taxon>
        <taxon>Flavobacteriales</taxon>
        <taxon>Weeksellaceae</taxon>
        <taxon>Elizabethkingia</taxon>
    </lineage>
</organism>
<dbReference type="Proteomes" id="UP000028933">
    <property type="component" value="Chromosome"/>
</dbReference>
<protein>
    <submittedName>
        <fullName evidence="1">Uncharacterized protein</fullName>
    </submittedName>
</protein>
<dbReference type="eggNOG" id="ENOG503117G">
    <property type="taxonomic scope" value="Bacteria"/>
</dbReference>
<gene>
    <name evidence="1" type="ORF">BD94_1320</name>
</gene>